<evidence type="ECO:0000313" key="2">
    <source>
        <dbReference type="EMBL" id="LAB69357.1"/>
    </source>
</evidence>
<keyword evidence="2" id="KW-0378">Hydrolase</keyword>
<dbReference type="PANTHER" id="PTHR43372">
    <property type="entry name" value="FATTY-ACID AMIDE HYDROLASE"/>
    <property type="match status" value="1"/>
</dbReference>
<dbReference type="EMBL" id="IACT01003892">
    <property type="protein sequence ID" value="LAC23111.1"/>
    <property type="molecule type" value="mRNA"/>
</dbReference>
<protein>
    <submittedName>
        <fullName evidence="2">Fatty-acid amide hydrolase 2-B-like</fullName>
    </submittedName>
</protein>
<reference evidence="3" key="1">
    <citation type="submission" date="2017-11" db="EMBL/GenBank/DDBJ databases">
        <title>The sensing device of the deep-sea amphipod.</title>
        <authorList>
            <person name="Kobayashi H."/>
            <person name="Nagahama T."/>
            <person name="Arai W."/>
            <person name="Sasagawa Y."/>
            <person name="Umeda M."/>
            <person name="Hayashi T."/>
            <person name="Nikaido I."/>
            <person name="Watanabe H."/>
            <person name="Oguri K."/>
            <person name="Kitazato H."/>
            <person name="Fujioka K."/>
            <person name="Kido Y."/>
            <person name="Takami H."/>
        </authorList>
    </citation>
    <scope>NUCLEOTIDE SEQUENCE</scope>
    <source>
        <tissue evidence="3">Whole body</tissue>
    </source>
</reference>
<sequence>MGAPPQTSRIVALLLLIVWPGLRLLRVLYDRVVHFVFSVFFWFKKKTPLPPVFNPTLLLSATHLARAIRERKMTSAGVVRSYISRISDVNPLLNALAQEVFRDALQEARRVDERIAQGYDDGSLNPEILEETEPFLGVPFTVKESIAVAGLNHTSGLISRRFVVAYRDADVVERMKEAGGILLATTNVSELGLWWESENRLYGKTNNPYDLNRTAGGSSGGESALMCACGTPMSIGSDVGGSLRTPAFFCGLFSHKPTPGHVSLRGVGIMASPDNNSVFVAGPITRHAEDIIPMLKVLCTKESITKLRLSEPVNLAHVRLYSIADDDGAVLTSPVCRELRQAQDSIRKYFLQVHDTTVVKMRLPLLSQSFSIWREKMAEIYRGHPGLLSQLGDNKDEIDIWAEIVRAALGRANHTWPALLQAAGEKLRIRGSEEERNPDPYPRWRILLGKLQRTLGSNGVLLYPSHPTLAPYHREPLMLPLNFTYTAIFNALGLPVTQVPLGLSSNGLPLGIQVVGGLGMDRLTVAVAADLEKGYGGWKCPAQIL</sequence>
<evidence type="ECO:0000259" key="1">
    <source>
        <dbReference type="Pfam" id="PF01425"/>
    </source>
</evidence>
<reference evidence="2" key="2">
    <citation type="journal article" date="2018" name="Biosci. Biotechnol. Biochem.">
        <title>Polysaccharide hydrolase of the hadal zone amphipods Hirondellea gigas.</title>
        <authorList>
            <person name="Kobayashi H."/>
            <person name="Nagahama T."/>
            <person name="Arai W."/>
            <person name="Sasagawa Y."/>
            <person name="Umeda M."/>
            <person name="Hayashi T."/>
            <person name="Nikaido I."/>
            <person name="Watanabe H."/>
            <person name="Oguri K."/>
            <person name="Kitazato H."/>
            <person name="Fujioka K."/>
            <person name="Kido Y."/>
            <person name="Takami H."/>
        </authorList>
    </citation>
    <scope>NUCLEOTIDE SEQUENCE</scope>
    <source>
        <tissue evidence="2">Whole body</tissue>
    </source>
</reference>
<dbReference type="GO" id="GO:0012505">
    <property type="term" value="C:endomembrane system"/>
    <property type="evidence" value="ECO:0007669"/>
    <property type="project" value="TreeGrafter"/>
</dbReference>
<dbReference type="EMBL" id="IACF01003747">
    <property type="protein sequence ID" value="LAB69357.1"/>
    <property type="molecule type" value="mRNA"/>
</dbReference>
<dbReference type="PANTHER" id="PTHR43372:SF1">
    <property type="entry name" value="LD38433P"/>
    <property type="match status" value="1"/>
</dbReference>
<accession>A0A2P2I5R6</accession>
<dbReference type="InterPro" id="IPR023631">
    <property type="entry name" value="Amidase_dom"/>
</dbReference>
<dbReference type="InterPro" id="IPR052739">
    <property type="entry name" value="FAAH2"/>
</dbReference>
<dbReference type="Gene3D" id="3.90.1300.10">
    <property type="entry name" value="Amidase signature (AS) domain"/>
    <property type="match status" value="1"/>
</dbReference>
<dbReference type="GO" id="GO:0016787">
    <property type="term" value="F:hydrolase activity"/>
    <property type="evidence" value="ECO:0007669"/>
    <property type="project" value="UniProtKB-KW"/>
</dbReference>
<feature type="domain" description="Amidase" evidence="1">
    <location>
        <begin position="78"/>
        <end position="523"/>
    </location>
</feature>
<dbReference type="InterPro" id="IPR036928">
    <property type="entry name" value="AS_sf"/>
</dbReference>
<dbReference type="Pfam" id="PF01425">
    <property type="entry name" value="Amidase"/>
    <property type="match status" value="1"/>
</dbReference>
<dbReference type="AlphaFoldDB" id="A0A2P2I5R6"/>
<proteinExistence type="evidence at transcript level"/>
<organism evidence="2">
    <name type="scientific">Hirondellea gigas</name>
    <dbReference type="NCBI Taxonomy" id="1518452"/>
    <lineage>
        <taxon>Eukaryota</taxon>
        <taxon>Metazoa</taxon>
        <taxon>Ecdysozoa</taxon>
        <taxon>Arthropoda</taxon>
        <taxon>Crustacea</taxon>
        <taxon>Multicrustacea</taxon>
        <taxon>Malacostraca</taxon>
        <taxon>Eumalacostraca</taxon>
        <taxon>Peracarida</taxon>
        <taxon>Amphipoda</taxon>
        <taxon>Amphilochidea</taxon>
        <taxon>Lysianassida</taxon>
        <taxon>Lysianassidira</taxon>
        <taxon>Lysianassoidea</taxon>
        <taxon>Lysianassidae</taxon>
        <taxon>Hirondellea</taxon>
    </lineage>
</organism>
<name>A0A2P2I5R6_9CRUS</name>
<dbReference type="SUPFAM" id="SSF75304">
    <property type="entry name" value="Amidase signature (AS) enzymes"/>
    <property type="match status" value="1"/>
</dbReference>
<evidence type="ECO:0000313" key="3">
    <source>
        <dbReference type="EMBL" id="LAC23111.1"/>
    </source>
</evidence>